<dbReference type="AlphaFoldDB" id="A0A178V354"/>
<protein>
    <recommendedName>
        <fullName evidence="3">Homeodomain-like superfamily protein</fullName>
    </recommendedName>
</protein>
<reference evidence="2" key="1">
    <citation type="journal article" date="2016" name="Proc. Natl. Acad. Sci. U.S.A.">
        <title>Chromosome-level assembly of Arabidopsis thaliana Ler reveals the extent of translocation and inversion polymorphisms.</title>
        <authorList>
            <person name="Zapata L."/>
            <person name="Ding J."/>
            <person name="Willing E.M."/>
            <person name="Hartwig B."/>
            <person name="Bezdan D."/>
            <person name="Jiao W.B."/>
            <person name="Patel V."/>
            <person name="Velikkakam James G."/>
            <person name="Koornneef M."/>
            <person name="Ossowski S."/>
            <person name="Schneeberger K."/>
        </authorList>
    </citation>
    <scope>NUCLEOTIDE SEQUENCE [LARGE SCALE GENOMIC DNA]</scope>
    <source>
        <strain evidence="2">cv. Landsberg erecta</strain>
    </source>
</reference>
<sequence>MVLQLMDVRGLTISHVKSHLQAPQNKTRDDDENGEAVVAIEDDGNVVDEHDDEDADDDEVTLSLNSIKVSKSEEELSLELTLGLKA</sequence>
<organism evidence="1 2">
    <name type="scientific">Arabidopsis thaliana</name>
    <name type="common">Mouse-ear cress</name>
    <dbReference type="NCBI Taxonomy" id="3702"/>
    <lineage>
        <taxon>Eukaryota</taxon>
        <taxon>Viridiplantae</taxon>
        <taxon>Streptophyta</taxon>
        <taxon>Embryophyta</taxon>
        <taxon>Tracheophyta</taxon>
        <taxon>Spermatophyta</taxon>
        <taxon>Magnoliopsida</taxon>
        <taxon>eudicotyledons</taxon>
        <taxon>Gunneridae</taxon>
        <taxon>Pentapetalae</taxon>
        <taxon>rosids</taxon>
        <taxon>malvids</taxon>
        <taxon>Brassicales</taxon>
        <taxon>Brassicaceae</taxon>
        <taxon>Camelineae</taxon>
        <taxon>Arabidopsis</taxon>
    </lineage>
</organism>
<dbReference type="EMBL" id="LUHQ01000004">
    <property type="protein sequence ID" value="OAO99492.1"/>
    <property type="molecule type" value="Genomic_DNA"/>
</dbReference>
<name>A0A178V354_ARATH</name>
<proteinExistence type="predicted"/>
<comment type="caution">
    <text evidence="1">The sequence shown here is derived from an EMBL/GenBank/DDBJ whole genome shotgun (WGS) entry which is preliminary data.</text>
</comment>
<dbReference type="Proteomes" id="UP000078284">
    <property type="component" value="Chromosome 4"/>
</dbReference>
<dbReference type="Gene3D" id="1.10.10.60">
    <property type="entry name" value="Homeodomain-like"/>
    <property type="match status" value="1"/>
</dbReference>
<accession>A0A178V354</accession>
<evidence type="ECO:0008006" key="3">
    <source>
        <dbReference type="Google" id="ProtNLM"/>
    </source>
</evidence>
<evidence type="ECO:0000313" key="1">
    <source>
        <dbReference type="EMBL" id="OAO99492.1"/>
    </source>
</evidence>
<gene>
    <name evidence="1" type="ordered locus">AXX17_At4g05750</name>
</gene>
<evidence type="ECO:0000313" key="2">
    <source>
        <dbReference type="Proteomes" id="UP000078284"/>
    </source>
</evidence>